<dbReference type="GO" id="GO:0000981">
    <property type="term" value="F:DNA-binding transcription factor activity, RNA polymerase II-specific"/>
    <property type="evidence" value="ECO:0007669"/>
    <property type="project" value="TreeGrafter"/>
</dbReference>
<dbReference type="InterPro" id="IPR008984">
    <property type="entry name" value="SMAD_FHA_dom_sf"/>
</dbReference>
<dbReference type="Proteomes" id="UP000095281">
    <property type="component" value="Unplaced"/>
</dbReference>
<dbReference type="PROSITE" id="PS51076">
    <property type="entry name" value="MH2"/>
    <property type="match status" value="1"/>
</dbReference>
<evidence type="ECO:0000259" key="4">
    <source>
        <dbReference type="PROSITE" id="PS51076"/>
    </source>
</evidence>
<evidence type="ECO:0000313" key="6">
    <source>
        <dbReference type="WBParaSite" id="MhA1_Contig233.frz3.gene2"/>
    </source>
</evidence>
<dbReference type="GO" id="GO:0051239">
    <property type="term" value="P:regulation of multicellular organismal process"/>
    <property type="evidence" value="ECO:0007669"/>
    <property type="project" value="UniProtKB-ARBA"/>
</dbReference>
<dbReference type="GO" id="GO:0009653">
    <property type="term" value="P:anatomical structure morphogenesis"/>
    <property type="evidence" value="ECO:0007669"/>
    <property type="project" value="TreeGrafter"/>
</dbReference>
<dbReference type="WBParaSite" id="MhA1_Contig233.frz3.gene2">
    <property type="protein sequence ID" value="MhA1_Contig233.frz3.gene2"/>
    <property type="gene ID" value="MhA1_Contig233.frz3.gene2"/>
</dbReference>
<dbReference type="PANTHER" id="PTHR13703">
    <property type="entry name" value="SMAD"/>
    <property type="match status" value="1"/>
</dbReference>
<feature type="domain" description="MH2" evidence="4">
    <location>
        <begin position="704"/>
        <end position="924"/>
    </location>
</feature>
<dbReference type="AlphaFoldDB" id="A0A1I8BHY9"/>
<keyword evidence="5" id="KW-1185">Reference proteome</keyword>
<dbReference type="GO" id="GO:0060395">
    <property type="term" value="P:SMAD protein signal transduction"/>
    <property type="evidence" value="ECO:0007669"/>
    <property type="project" value="TreeGrafter"/>
</dbReference>
<proteinExistence type="predicted"/>
<dbReference type="GO" id="GO:0070411">
    <property type="term" value="F:I-SMAD binding"/>
    <property type="evidence" value="ECO:0007669"/>
    <property type="project" value="TreeGrafter"/>
</dbReference>
<dbReference type="GO" id="GO:0000978">
    <property type="term" value="F:RNA polymerase II cis-regulatory region sequence-specific DNA binding"/>
    <property type="evidence" value="ECO:0007669"/>
    <property type="project" value="TreeGrafter"/>
</dbReference>
<evidence type="ECO:0000256" key="2">
    <source>
        <dbReference type="ARBA" id="ARBA00023163"/>
    </source>
</evidence>
<dbReference type="GO" id="GO:0030509">
    <property type="term" value="P:BMP signaling pathway"/>
    <property type="evidence" value="ECO:0007669"/>
    <property type="project" value="TreeGrafter"/>
</dbReference>
<reference evidence="6" key="1">
    <citation type="submission" date="2016-11" db="UniProtKB">
        <authorList>
            <consortium name="WormBaseParasite"/>
        </authorList>
    </citation>
    <scope>IDENTIFICATION</scope>
</reference>
<dbReference type="PANTHER" id="PTHR13703:SF45">
    <property type="entry name" value="MOTHERS AGAINST DECAPENTAPLEGIC HOMOLOG"/>
    <property type="match status" value="1"/>
</dbReference>
<dbReference type="GO" id="GO:0050793">
    <property type="term" value="P:regulation of developmental process"/>
    <property type="evidence" value="ECO:0007669"/>
    <property type="project" value="UniProtKB-ARBA"/>
</dbReference>
<dbReference type="SMART" id="SM00524">
    <property type="entry name" value="DWB"/>
    <property type="match status" value="1"/>
</dbReference>
<dbReference type="Pfam" id="PF03166">
    <property type="entry name" value="MH2"/>
    <property type="match status" value="1"/>
</dbReference>
<keyword evidence="1" id="KW-0805">Transcription regulation</keyword>
<name>A0A1I8BHY9_MELHA</name>
<sequence length="953" mass="105849">MNDYQNTSIPESDSSADLYKNNNGREIENILKLGGENKLKQQKMPSPLTTFNCGELNNNTNETKSSGQMTAEDIRIREIEAAHTPPSEGIKEIPIPEVQEDATEPTSSSSVATSQLMAAAFAHLMAKQYEQQGMQDNDRQIHQQQEILQQNENRIRQREREVAAELLSKHLQQHGALLQQLKQLSTIQGANAATFLPQKTQTQALGNDSFNPTPMLATYSTNSLDIEKDRNLLSSSTLAVLEHHSRGLTSNQSVRRSNNSVENFSNNSILTSANLQQLLLASSLLLRQQQAKSVTSESMPTNVLHSGEVPTLQQFSGLHQIQQQRTGLNTSDSSTGRILENIFVNPSIVDKFATQMFTPRFQQQLPQISPLAIAELLRQRTFQQQPKQQVVSPPPPLVTYRRVGRPPKHPSTVFQQLPSLLIPNEAIQSHNQQLYNPTQKRPPLCPGRRVPTSADPCQTIVTFLLAYNVREELDWFIQTVIEDGARPTQCITIPRTLDGRLQVCVNPYHYERVIPIAVGKCGFGADSDESSPISTNGSCCASSSSTGSGGKQEICQSNHTVPPKNLYTSPISRDMVSSSALLASPMKKLSPLGADASLNLTSHPLANLNRGLLIPMPFSVQQQQIAQKLLDRKRSICCDTPQQLTTSTVADGFNSESNVIDDNVKKPRLNVVSHASEEKTTGALPTVTSLAPDTPRLTFSYHEWGNLVLPRRSFYGSAVHCGTRDAGDAKEFFQIGCGKLLIPEEGSATELSPLKSQQLLDARKQIGLGLVLESNDDGELFLTSYARRPLLVQSHYLDREAMRSAMDVERIKHTIFPKATIKIFDLWQSFRLMCQLRLHKIRNSTADHLVGIGQDSFTFLNHLCNVRISFGVQHSHNFFDESDGCDLLESSPCSMEIHMGRSVLHELINLIFLFRSKRILEKLIERPELAHRFSTSNVGARTGRNLVDVGIKA</sequence>
<dbReference type="InterPro" id="IPR036578">
    <property type="entry name" value="SMAD_MH1_sf"/>
</dbReference>
<evidence type="ECO:0000313" key="5">
    <source>
        <dbReference type="Proteomes" id="UP000095281"/>
    </source>
</evidence>
<protein>
    <submittedName>
        <fullName evidence="6">MH2 domain-containing protein</fullName>
    </submittedName>
</protein>
<dbReference type="SUPFAM" id="SSF49879">
    <property type="entry name" value="SMAD/FHA domain"/>
    <property type="match status" value="1"/>
</dbReference>
<dbReference type="InterPro" id="IPR017855">
    <property type="entry name" value="SMAD-like_dom_sf"/>
</dbReference>
<feature type="region of interest" description="Disordered" evidence="3">
    <location>
        <begin position="1"/>
        <end position="22"/>
    </location>
</feature>
<dbReference type="GO" id="GO:0030154">
    <property type="term" value="P:cell differentiation"/>
    <property type="evidence" value="ECO:0007669"/>
    <property type="project" value="TreeGrafter"/>
</dbReference>
<dbReference type="SUPFAM" id="SSF56366">
    <property type="entry name" value="SMAD MH1 domain"/>
    <property type="match status" value="1"/>
</dbReference>
<dbReference type="InterPro" id="IPR013790">
    <property type="entry name" value="Dwarfin"/>
</dbReference>
<feature type="region of interest" description="Disordered" evidence="3">
    <location>
        <begin position="46"/>
        <end position="69"/>
    </location>
</feature>
<evidence type="ECO:0000256" key="1">
    <source>
        <dbReference type="ARBA" id="ARBA00023015"/>
    </source>
</evidence>
<dbReference type="Gene3D" id="2.60.200.10">
    <property type="match status" value="1"/>
</dbReference>
<dbReference type="InterPro" id="IPR001132">
    <property type="entry name" value="SMAD_dom_Dwarfin-type"/>
</dbReference>
<evidence type="ECO:0000256" key="3">
    <source>
        <dbReference type="SAM" id="MobiDB-lite"/>
    </source>
</evidence>
<dbReference type="GO" id="GO:0071144">
    <property type="term" value="C:heteromeric SMAD protein complex"/>
    <property type="evidence" value="ECO:0007669"/>
    <property type="project" value="TreeGrafter"/>
</dbReference>
<keyword evidence="2" id="KW-0804">Transcription</keyword>
<dbReference type="GO" id="GO:0009791">
    <property type="term" value="P:post-embryonic development"/>
    <property type="evidence" value="ECO:0007669"/>
    <property type="project" value="UniProtKB-ARBA"/>
</dbReference>
<organism evidence="5 6">
    <name type="scientific">Meloidogyne hapla</name>
    <name type="common">Root-knot nematode worm</name>
    <dbReference type="NCBI Taxonomy" id="6305"/>
    <lineage>
        <taxon>Eukaryota</taxon>
        <taxon>Metazoa</taxon>
        <taxon>Ecdysozoa</taxon>
        <taxon>Nematoda</taxon>
        <taxon>Chromadorea</taxon>
        <taxon>Rhabditida</taxon>
        <taxon>Tylenchina</taxon>
        <taxon>Tylenchomorpha</taxon>
        <taxon>Tylenchoidea</taxon>
        <taxon>Meloidogynidae</taxon>
        <taxon>Meloidogyninae</taxon>
        <taxon>Meloidogyne</taxon>
    </lineage>
</organism>
<accession>A0A1I8BHY9</accession>